<evidence type="ECO:0000256" key="14">
    <source>
        <dbReference type="SAM" id="Phobius"/>
    </source>
</evidence>
<proteinExistence type="predicted"/>
<keyword evidence="4" id="KW-1003">Cell membrane</keyword>
<keyword evidence="6" id="KW-0851">Voltage-gated channel</keyword>
<name>A0A6A6PC05_9PEZI</name>
<evidence type="ECO:0000256" key="7">
    <source>
        <dbReference type="ARBA" id="ARBA00022989"/>
    </source>
</evidence>
<dbReference type="EMBL" id="MU001671">
    <property type="protein sequence ID" value="KAF2461486.1"/>
    <property type="molecule type" value="Genomic_DNA"/>
</dbReference>
<dbReference type="GO" id="GO:0030171">
    <property type="term" value="F:voltage-gated proton channel activity"/>
    <property type="evidence" value="ECO:0007669"/>
    <property type="project" value="InterPro"/>
</dbReference>
<keyword evidence="17" id="KW-1185">Reference proteome</keyword>
<protein>
    <recommendedName>
        <fullName evidence="2">Voltage-gated hydrogen channel 1</fullName>
    </recommendedName>
    <alternativeName>
        <fullName evidence="12">Hydrogen voltage-gated channel 1</fullName>
    </alternativeName>
</protein>
<keyword evidence="9" id="KW-0406">Ion transport</keyword>
<feature type="domain" description="Ion transport" evidence="15">
    <location>
        <begin position="72"/>
        <end position="168"/>
    </location>
</feature>
<dbReference type="InterPro" id="IPR027359">
    <property type="entry name" value="Volt_channel_dom_sf"/>
</dbReference>
<sequence length="217" mass="24464">MVDREASQPLLRKRRSLTAHFGQPVPPSWRESAQSRAQASREHVRFFLTSKAGHYSILLLVGLDVTCIFADFVITIFTCKGDVLDPIWNQVLEALGIVSLSFSCLFMAELLASVWAFGFEYFKSKFHCFDAIVIVAGFIVDVLTTGPIEEVASLIVILRLWRVVKIIEELSVGAEEEMEDLQSRAETLEKENKELRQKVEELKKNTQGDVLSSPTDN</sequence>
<evidence type="ECO:0000256" key="4">
    <source>
        <dbReference type="ARBA" id="ARBA00022475"/>
    </source>
</evidence>
<evidence type="ECO:0000259" key="15">
    <source>
        <dbReference type="Pfam" id="PF00520"/>
    </source>
</evidence>
<evidence type="ECO:0000256" key="10">
    <source>
        <dbReference type="ARBA" id="ARBA00023136"/>
    </source>
</evidence>
<evidence type="ECO:0000256" key="1">
    <source>
        <dbReference type="ARBA" id="ARBA00004651"/>
    </source>
</evidence>
<feature type="transmembrane region" description="Helical" evidence="14">
    <location>
        <begin position="97"/>
        <end position="117"/>
    </location>
</feature>
<dbReference type="GO" id="GO:0034702">
    <property type="term" value="C:monoatomic ion channel complex"/>
    <property type="evidence" value="ECO:0007669"/>
    <property type="project" value="UniProtKB-KW"/>
</dbReference>
<keyword evidence="8 13" id="KW-0175">Coiled coil</keyword>
<keyword evidence="11" id="KW-0407">Ion channel</keyword>
<keyword evidence="10 14" id="KW-0472">Membrane</keyword>
<dbReference type="AlphaFoldDB" id="A0A6A6PC05"/>
<evidence type="ECO:0000256" key="9">
    <source>
        <dbReference type="ARBA" id="ARBA00023065"/>
    </source>
</evidence>
<feature type="transmembrane region" description="Helical" evidence="14">
    <location>
        <begin position="55"/>
        <end position="77"/>
    </location>
</feature>
<dbReference type="Pfam" id="PF00520">
    <property type="entry name" value="Ion_trans"/>
    <property type="match status" value="1"/>
</dbReference>
<organism evidence="16 17">
    <name type="scientific">Lineolata rhizophorae</name>
    <dbReference type="NCBI Taxonomy" id="578093"/>
    <lineage>
        <taxon>Eukaryota</taxon>
        <taxon>Fungi</taxon>
        <taxon>Dikarya</taxon>
        <taxon>Ascomycota</taxon>
        <taxon>Pezizomycotina</taxon>
        <taxon>Dothideomycetes</taxon>
        <taxon>Dothideomycetes incertae sedis</taxon>
        <taxon>Lineolatales</taxon>
        <taxon>Lineolataceae</taxon>
        <taxon>Lineolata</taxon>
    </lineage>
</organism>
<dbReference type="OrthoDB" id="427456at2759"/>
<accession>A0A6A6PC05</accession>
<evidence type="ECO:0000256" key="12">
    <source>
        <dbReference type="ARBA" id="ARBA00031989"/>
    </source>
</evidence>
<evidence type="ECO:0000313" key="16">
    <source>
        <dbReference type="EMBL" id="KAF2461486.1"/>
    </source>
</evidence>
<dbReference type="InterPro" id="IPR005821">
    <property type="entry name" value="Ion_trans_dom"/>
</dbReference>
<evidence type="ECO:0000256" key="11">
    <source>
        <dbReference type="ARBA" id="ARBA00023303"/>
    </source>
</evidence>
<evidence type="ECO:0000313" key="17">
    <source>
        <dbReference type="Proteomes" id="UP000799766"/>
    </source>
</evidence>
<feature type="coiled-coil region" evidence="13">
    <location>
        <begin position="164"/>
        <end position="205"/>
    </location>
</feature>
<dbReference type="PANTHER" id="PTHR46480:SF1">
    <property type="entry name" value="VOLTAGE-GATED HYDROGEN CHANNEL 1"/>
    <property type="match status" value="1"/>
</dbReference>
<dbReference type="GO" id="GO:0005886">
    <property type="term" value="C:plasma membrane"/>
    <property type="evidence" value="ECO:0007669"/>
    <property type="project" value="UniProtKB-SubCell"/>
</dbReference>
<comment type="subcellular location">
    <subcellularLocation>
        <location evidence="1">Cell membrane</location>
        <topology evidence="1">Multi-pass membrane protein</topology>
    </subcellularLocation>
</comment>
<evidence type="ECO:0000256" key="3">
    <source>
        <dbReference type="ARBA" id="ARBA00022448"/>
    </source>
</evidence>
<reference evidence="16" key="1">
    <citation type="journal article" date="2020" name="Stud. Mycol.">
        <title>101 Dothideomycetes genomes: a test case for predicting lifestyles and emergence of pathogens.</title>
        <authorList>
            <person name="Haridas S."/>
            <person name="Albert R."/>
            <person name="Binder M."/>
            <person name="Bloem J."/>
            <person name="Labutti K."/>
            <person name="Salamov A."/>
            <person name="Andreopoulos B."/>
            <person name="Baker S."/>
            <person name="Barry K."/>
            <person name="Bills G."/>
            <person name="Bluhm B."/>
            <person name="Cannon C."/>
            <person name="Castanera R."/>
            <person name="Culley D."/>
            <person name="Daum C."/>
            <person name="Ezra D."/>
            <person name="Gonzalez J."/>
            <person name="Henrissat B."/>
            <person name="Kuo A."/>
            <person name="Liang C."/>
            <person name="Lipzen A."/>
            <person name="Lutzoni F."/>
            <person name="Magnuson J."/>
            <person name="Mondo S."/>
            <person name="Nolan M."/>
            <person name="Ohm R."/>
            <person name="Pangilinan J."/>
            <person name="Park H.-J."/>
            <person name="Ramirez L."/>
            <person name="Alfaro M."/>
            <person name="Sun H."/>
            <person name="Tritt A."/>
            <person name="Yoshinaga Y."/>
            <person name="Zwiers L.-H."/>
            <person name="Turgeon B."/>
            <person name="Goodwin S."/>
            <person name="Spatafora J."/>
            <person name="Crous P."/>
            <person name="Grigoriev I."/>
        </authorList>
    </citation>
    <scope>NUCLEOTIDE SEQUENCE</scope>
    <source>
        <strain evidence="16">ATCC 16933</strain>
    </source>
</reference>
<evidence type="ECO:0000256" key="8">
    <source>
        <dbReference type="ARBA" id="ARBA00023054"/>
    </source>
</evidence>
<evidence type="ECO:0000256" key="6">
    <source>
        <dbReference type="ARBA" id="ARBA00022882"/>
    </source>
</evidence>
<dbReference type="InterPro" id="IPR031846">
    <property type="entry name" value="Hvcn1"/>
</dbReference>
<keyword evidence="5 14" id="KW-0812">Transmembrane</keyword>
<evidence type="ECO:0000256" key="13">
    <source>
        <dbReference type="SAM" id="Coils"/>
    </source>
</evidence>
<gene>
    <name evidence="16" type="ORF">BDY21DRAFT_332313</name>
</gene>
<keyword evidence="7 14" id="KW-1133">Transmembrane helix</keyword>
<dbReference type="PANTHER" id="PTHR46480">
    <property type="entry name" value="F20B24.22"/>
    <property type="match status" value="1"/>
</dbReference>
<dbReference type="Proteomes" id="UP000799766">
    <property type="component" value="Unassembled WGS sequence"/>
</dbReference>
<dbReference type="Gene3D" id="1.20.120.350">
    <property type="entry name" value="Voltage-gated potassium channels. Chain C"/>
    <property type="match status" value="1"/>
</dbReference>
<evidence type="ECO:0000256" key="2">
    <source>
        <dbReference type="ARBA" id="ARBA00015897"/>
    </source>
</evidence>
<keyword evidence="3" id="KW-0813">Transport</keyword>
<evidence type="ECO:0000256" key="5">
    <source>
        <dbReference type="ARBA" id="ARBA00022692"/>
    </source>
</evidence>